<reference evidence="5" key="1">
    <citation type="submission" date="2021-04" db="EMBL/GenBank/DDBJ databases">
        <authorList>
            <person name="Tunstrom K."/>
        </authorList>
    </citation>
    <scope>NUCLEOTIDE SEQUENCE</scope>
</reference>
<comment type="similarity">
    <text evidence="1 3">Belongs to the chorion protein family.</text>
</comment>
<protein>
    <submittedName>
        <fullName evidence="5">(apollo) hypothetical protein</fullName>
    </submittedName>
</protein>
<gene>
    <name evidence="5" type="ORF">PAPOLLO_LOCUS5780</name>
</gene>
<evidence type="ECO:0000256" key="3">
    <source>
        <dbReference type="RuleBase" id="RU004378"/>
    </source>
</evidence>
<dbReference type="EMBL" id="CAJQZP010000359">
    <property type="protein sequence ID" value="CAG4957744.1"/>
    <property type="molecule type" value="Genomic_DNA"/>
</dbReference>
<dbReference type="Proteomes" id="UP000691718">
    <property type="component" value="Unassembled WGS sequence"/>
</dbReference>
<dbReference type="Pfam" id="PF01723">
    <property type="entry name" value="Chorion_1"/>
    <property type="match status" value="1"/>
</dbReference>
<dbReference type="GO" id="GO:0007304">
    <property type="term" value="P:chorion-containing eggshell formation"/>
    <property type="evidence" value="ECO:0007669"/>
    <property type="project" value="InterPro"/>
</dbReference>
<evidence type="ECO:0000313" key="6">
    <source>
        <dbReference type="Proteomes" id="UP000691718"/>
    </source>
</evidence>
<dbReference type="GO" id="GO:0042600">
    <property type="term" value="C:egg chorion"/>
    <property type="evidence" value="ECO:0007669"/>
    <property type="project" value="InterPro"/>
</dbReference>
<name>A0A8S3WGD0_PARAO</name>
<dbReference type="InterPro" id="IPR002635">
    <property type="entry name" value="Chorion"/>
</dbReference>
<evidence type="ECO:0000256" key="4">
    <source>
        <dbReference type="SAM" id="SignalP"/>
    </source>
</evidence>
<keyword evidence="6" id="KW-1185">Reference proteome</keyword>
<keyword evidence="2" id="KW-0677">Repeat</keyword>
<dbReference type="OrthoDB" id="6930117at2759"/>
<sequence>MVKWFLGTVGLEGLLSTAGAGAVLSGCGNGALGIVNEDITTSALGYPSAAGLAYGPGIAAGIDYGPSIV</sequence>
<organism evidence="5 6">
    <name type="scientific">Parnassius apollo</name>
    <name type="common">Apollo butterfly</name>
    <name type="synonym">Papilio apollo</name>
    <dbReference type="NCBI Taxonomy" id="110799"/>
    <lineage>
        <taxon>Eukaryota</taxon>
        <taxon>Metazoa</taxon>
        <taxon>Ecdysozoa</taxon>
        <taxon>Arthropoda</taxon>
        <taxon>Hexapoda</taxon>
        <taxon>Insecta</taxon>
        <taxon>Pterygota</taxon>
        <taxon>Neoptera</taxon>
        <taxon>Endopterygota</taxon>
        <taxon>Lepidoptera</taxon>
        <taxon>Glossata</taxon>
        <taxon>Ditrysia</taxon>
        <taxon>Papilionoidea</taxon>
        <taxon>Papilionidae</taxon>
        <taxon>Parnassiinae</taxon>
        <taxon>Parnassini</taxon>
        <taxon>Parnassius</taxon>
        <taxon>Parnassius</taxon>
    </lineage>
</organism>
<accession>A0A8S3WGD0</accession>
<proteinExistence type="inferred from homology"/>
<feature type="chain" id="PRO_5035921131" evidence="4">
    <location>
        <begin position="21"/>
        <end position="69"/>
    </location>
</feature>
<dbReference type="GO" id="GO:0005213">
    <property type="term" value="F:structural constituent of egg chorion"/>
    <property type="evidence" value="ECO:0007669"/>
    <property type="project" value="InterPro"/>
</dbReference>
<dbReference type="AlphaFoldDB" id="A0A8S3WGD0"/>
<dbReference type="PROSITE" id="PS51257">
    <property type="entry name" value="PROKAR_LIPOPROTEIN"/>
    <property type="match status" value="1"/>
</dbReference>
<feature type="signal peptide" evidence="4">
    <location>
        <begin position="1"/>
        <end position="20"/>
    </location>
</feature>
<comment type="caution">
    <text evidence="5">The sequence shown here is derived from an EMBL/GenBank/DDBJ whole genome shotgun (WGS) entry which is preliminary data.</text>
</comment>
<keyword evidence="4" id="KW-0732">Signal</keyword>
<evidence type="ECO:0000256" key="2">
    <source>
        <dbReference type="ARBA" id="ARBA00022737"/>
    </source>
</evidence>
<evidence type="ECO:0000313" key="5">
    <source>
        <dbReference type="EMBL" id="CAG4957744.1"/>
    </source>
</evidence>
<evidence type="ECO:0000256" key="1">
    <source>
        <dbReference type="ARBA" id="ARBA00005906"/>
    </source>
</evidence>